<sequence length="440" mass="50089">MPEQVLIVKLVRWESEVASLRSLSIPSSSNLAKSNRFGSGNLSPHLPPSSSTMGNKKSTPRCSLEIRATLKILVEAEVLLLSPSTLNPEELIREALGQPNSSTSEPEQLAPTVGPIFYWLTHFTFSSFFLVFLFFAGTDHVEREYPNSSGDDRTLQCYERRASEPIMSNGNTPTPQEMTELFNAMKEELQQLKKERAEWNKRKEGKHNKETENDDEDIITSGALKTRRTKALSKEIMDYEMPMNFTLPTTLKPYKGIGDPIIHVTKFESMMILNGASDELSDQFVNHFAASAVYKYDSDYLSTIKQVRKPKTLAEFRERAHGQIEIEEFRKARRSDKPEPNKSDTRPPKPTNNILGNGNRDVRKTFQPTPKFDSYTQFNKDKSEIIKEILNSKLIKPPTKAGNYKDQKYIDKSKYCTFHQKHGHNTSDCVIANDLLEKLA</sequence>
<evidence type="ECO:0008006" key="5">
    <source>
        <dbReference type="Google" id="ProtNLM"/>
    </source>
</evidence>
<dbReference type="EMBL" id="JASCZI010060634">
    <property type="protein sequence ID" value="MED6134822.1"/>
    <property type="molecule type" value="Genomic_DNA"/>
</dbReference>
<feature type="region of interest" description="Disordered" evidence="2">
    <location>
        <begin position="38"/>
        <end position="59"/>
    </location>
</feature>
<keyword evidence="1" id="KW-0175">Coiled coil</keyword>
<gene>
    <name evidence="3" type="ORF">PIB30_040530</name>
</gene>
<evidence type="ECO:0000313" key="3">
    <source>
        <dbReference type="EMBL" id="MED6134822.1"/>
    </source>
</evidence>
<evidence type="ECO:0000256" key="2">
    <source>
        <dbReference type="SAM" id="MobiDB-lite"/>
    </source>
</evidence>
<protein>
    <recommendedName>
        <fullName evidence="5">Retrotransposon gag domain-containing protein</fullName>
    </recommendedName>
</protein>
<feature type="compositionally biased region" description="Basic and acidic residues" evidence="2">
    <location>
        <begin position="329"/>
        <end position="347"/>
    </location>
</feature>
<evidence type="ECO:0000313" key="4">
    <source>
        <dbReference type="Proteomes" id="UP001341840"/>
    </source>
</evidence>
<dbReference type="Proteomes" id="UP001341840">
    <property type="component" value="Unassembled WGS sequence"/>
</dbReference>
<feature type="region of interest" description="Disordered" evidence="2">
    <location>
        <begin position="329"/>
        <end position="371"/>
    </location>
</feature>
<evidence type="ECO:0000256" key="1">
    <source>
        <dbReference type="SAM" id="Coils"/>
    </source>
</evidence>
<organism evidence="3 4">
    <name type="scientific">Stylosanthes scabra</name>
    <dbReference type="NCBI Taxonomy" id="79078"/>
    <lineage>
        <taxon>Eukaryota</taxon>
        <taxon>Viridiplantae</taxon>
        <taxon>Streptophyta</taxon>
        <taxon>Embryophyta</taxon>
        <taxon>Tracheophyta</taxon>
        <taxon>Spermatophyta</taxon>
        <taxon>Magnoliopsida</taxon>
        <taxon>eudicotyledons</taxon>
        <taxon>Gunneridae</taxon>
        <taxon>Pentapetalae</taxon>
        <taxon>rosids</taxon>
        <taxon>fabids</taxon>
        <taxon>Fabales</taxon>
        <taxon>Fabaceae</taxon>
        <taxon>Papilionoideae</taxon>
        <taxon>50 kb inversion clade</taxon>
        <taxon>dalbergioids sensu lato</taxon>
        <taxon>Dalbergieae</taxon>
        <taxon>Pterocarpus clade</taxon>
        <taxon>Stylosanthes</taxon>
    </lineage>
</organism>
<accession>A0ABU6SEK9</accession>
<name>A0ABU6SEK9_9FABA</name>
<proteinExistence type="predicted"/>
<keyword evidence="4" id="KW-1185">Reference proteome</keyword>
<reference evidence="3 4" key="1">
    <citation type="journal article" date="2023" name="Plants (Basel)">
        <title>Bridging the Gap: Combining Genomics and Transcriptomics Approaches to Understand Stylosanthes scabra, an Orphan Legume from the Brazilian Caatinga.</title>
        <authorList>
            <person name="Ferreira-Neto J.R.C."/>
            <person name="da Silva M.D."/>
            <person name="Binneck E."/>
            <person name="de Melo N.F."/>
            <person name="da Silva R.H."/>
            <person name="de Melo A.L.T.M."/>
            <person name="Pandolfi V."/>
            <person name="Bustamante F.O."/>
            <person name="Brasileiro-Vidal A.C."/>
            <person name="Benko-Iseppon A.M."/>
        </authorList>
    </citation>
    <scope>NUCLEOTIDE SEQUENCE [LARGE SCALE GENOMIC DNA]</scope>
    <source>
        <tissue evidence="3">Leaves</tissue>
    </source>
</reference>
<feature type="coiled-coil region" evidence="1">
    <location>
        <begin position="178"/>
        <end position="209"/>
    </location>
</feature>
<comment type="caution">
    <text evidence="3">The sequence shown here is derived from an EMBL/GenBank/DDBJ whole genome shotgun (WGS) entry which is preliminary data.</text>
</comment>